<dbReference type="KEGG" id="asn:106722652"/>
<evidence type="ECO:0000313" key="12">
    <source>
        <dbReference type="Proteomes" id="UP000189705"/>
    </source>
</evidence>
<keyword evidence="7 10" id="KW-0472">Membrane</keyword>
<keyword evidence="3 10" id="KW-0812">Transmembrane</keyword>
<keyword evidence="8" id="KW-0675">Receptor</keyword>
<dbReference type="PROSITE" id="PS50262">
    <property type="entry name" value="G_PROTEIN_RECEP_F1_2"/>
    <property type="match status" value="1"/>
</dbReference>
<comment type="subcellular location">
    <subcellularLocation>
        <location evidence="1">Cell membrane</location>
        <topology evidence="1">Multi-pass membrane protein</topology>
    </subcellularLocation>
</comment>
<evidence type="ECO:0000256" key="9">
    <source>
        <dbReference type="ARBA" id="ARBA00023224"/>
    </source>
</evidence>
<organism evidence="12 13">
    <name type="scientific">Alligator sinensis</name>
    <name type="common">Chinese alligator</name>
    <dbReference type="NCBI Taxonomy" id="38654"/>
    <lineage>
        <taxon>Eukaryota</taxon>
        <taxon>Metazoa</taxon>
        <taxon>Chordata</taxon>
        <taxon>Craniata</taxon>
        <taxon>Vertebrata</taxon>
        <taxon>Euteleostomi</taxon>
        <taxon>Archelosauria</taxon>
        <taxon>Archosauria</taxon>
        <taxon>Crocodylia</taxon>
        <taxon>Alligatoridae</taxon>
        <taxon>Alligatorinae</taxon>
        <taxon>Alligator</taxon>
    </lineage>
</organism>
<keyword evidence="12" id="KW-1185">Reference proteome</keyword>
<evidence type="ECO:0000256" key="3">
    <source>
        <dbReference type="ARBA" id="ARBA00022692"/>
    </source>
</evidence>
<keyword evidence="4" id="KW-0716">Sensory transduction</keyword>
<evidence type="ECO:0000256" key="10">
    <source>
        <dbReference type="SAM" id="Phobius"/>
    </source>
</evidence>
<name>A0A1U8DD13_ALLSI</name>
<dbReference type="SUPFAM" id="SSF81321">
    <property type="entry name" value="Family A G protein-coupled receptor-like"/>
    <property type="match status" value="1"/>
</dbReference>
<dbReference type="Proteomes" id="UP000189705">
    <property type="component" value="Unplaced"/>
</dbReference>
<feature type="transmembrane region" description="Helical" evidence="10">
    <location>
        <begin position="183"/>
        <end position="206"/>
    </location>
</feature>
<evidence type="ECO:0000256" key="6">
    <source>
        <dbReference type="ARBA" id="ARBA00023040"/>
    </source>
</evidence>
<dbReference type="SUPFAM" id="SSF53098">
    <property type="entry name" value="Ribonuclease H-like"/>
    <property type="match status" value="1"/>
</dbReference>
<dbReference type="RefSeq" id="XP_014379132.2">
    <property type="nucleotide sequence ID" value="XM_014523646.2"/>
</dbReference>
<reference evidence="13" key="1">
    <citation type="submission" date="2025-08" db="UniProtKB">
        <authorList>
            <consortium name="RefSeq"/>
        </authorList>
    </citation>
    <scope>IDENTIFICATION</scope>
</reference>
<feature type="transmembrane region" description="Helical" evidence="10">
    <location>
        <begin position="227"/>
        <end position="249"/>
    </location>
</feature>
<dbReference type="Gene3D" id="1.20.1070.10">
    <property type="entry name" value="Rhodopsin 7-helix transmembrane proteins"/>
    <property type="match status" value="1"/>
</dbReference>
<gene>
    <name evidence="13" type="primary">LOC106722652</name>
</gene>
<dbReference type="GO" id="GO:0005886">
    <property type="term" value="C:plasma membrane"/>
    <property type="evidence" value="ECO:0007669"/>
    <property type="project" value="UniProtKB-SubCell"/>
</dbReference>
<proteinExistence type="predicted"/>
<evidence type="ECO:0000256" key="7">
    <source>
        <dbReference type="ARBA" id="ARBA00023136"/>
    </source>
</evidence>
<dbReference type="PANTHER" id="PTHR26452">
    <property type="entry name" value="OLFACTORY RECEPTOR"/>
    <property type="match status" value="1"/>
</dbReference>
<keyword evidence="9" id="KW-0807">Transducer</keyword>
<dbReference type="Pfam" id="PF13853">
    <property type="entry name" value="7tm_4"/>
    <property type="match status" value="1"/>
</dbReference>
<evidence type="ECO:0000256" key="5">
    <source>
        <dbReference type="ARBA" id="ARBA00022989"/>
    </source>
</evidence>
<dbReference type="InParanoid" id="A0A1U8DD13"/>
<feature type="domain" description="G-protein coupled receptors family 1 profile" evidence="11">
    <location>
        <begin position="25"/>
        <end position="280"/>
    </location>
</feature>
<dbReference type="PRINTS" id="PR00245">
    <property type="entry name" value="OLFACTORYR"/>
</dbReference>
<dbReference type="InterPro" id="IPR050516">
    <property type="entry name" value="Olfactory_GPCR"/>
</dbReference>
<keyword evidence="2" id="KW-1003">Cell membrane</keyword>
<protein>
    <submittedName>
        <fullName evidence="13">Olfactory receptor 5V1-like</fullName>
    </submittedName>
</protein>
<sequence>MTIIARPFERIALDIVGSFPRSNAGYQYVPVILNYATRFPEAIPLKTITACKVAEELFVDICYTSTVVPKMLVNLLAKHKTSSVNACFTQMFFLLLSGTCELVILSVMAYDHYAAICNPLHYGGTMNKKVCRQLVGVSWTISLMHSLVNTVPVLKLQFCGPSEIGHFSYELPSLIKLSCTGTIMSNVALFSSAVIIGAGSFILMLMSYVHIISTIFSMCSSEGRCKAFSTCSSHLIVVGLLYGTVVFQYLKPRSFSSVILDQVVSIQYSILTPMLNPIICRLKKKAPSPHATLLKQDGNCFHLQDTEEK</sequence>
<dbReference type="GO" id="GO:0004984">
    <property type="term" value="F:olfactory receptor activity"/>
    <property type="evidence" value="ECO:0007669"/>
    <property type="project" value="InterPro"/>
</dbReference>
<dbReference type="GeneID" id="106722652"/>
<dbReference type="FunFam" id="1.20.1070.10:FF:000015">
    <property type="entry name" value="Olfactory receptor"/>
    <property type="match status" value="1"/>
</dbReference>
<evidence type="ECO:0000313" key="13">
    <source>
        <dbReference type="RefSeq" id="XP_014379132.2"/>
    </source>
</evidence>
<dbReference type="GO" id="GO:0004930">
    <property type="term" value="F:G protein-coupled receptor activity"/>
    <property type="evidence" value="ECO:0007669"/>
    <property type="project" value="UniProtKB-KW"/>
</dbReference>
<dbReference type="AlphaFoldDB" id="A0A1U8DD13"/>
<accession>A0A1U8DD13</accession>
<keyword evidence="5 10" id="KW-1133">Transmembrane helix</keyword>
<evidence type="ECO:0000256" key="8">
    <source>
        <dbReference type="ARBA" id="ARBA00023170"/>
    </source>
</evidence>
<dbReference type="InterPro" id="IPR017452">
    <property type="entry name" value="GPCR_Rhodpsn_7TM"/>
</dbReference>
<evidence type="ECO:0000256" key="4">
    <source>
        <dbReference type="ARBA" id="ARBA00022725"/>
    </source>
</evidence>
<keyword evidence="4" id="KW-0552">Olfaction</keyword>
<evidence type="ECO:0000259" key="11">
    <source>
        <dbReference type="PROSITE" id="PS50262"/>
    </source>
</evidence>
<dbReference type="InterPro" id="IPR012337">
    <property type="entry name" value="RNaseH-like_sf"/>
</dbReference>
<dbReference type="InterPro" id="IPR000725">
    <property type="entry name" value="Olfact_rcpt"/>
</dbReference>
<keyword evidence="6" id="KW-0297">G-protein coupled receptor</keyword>
<evidence type="ECO:0000256" key="1">
    <source>
        <dbReference type="ARBA" id="ARBA00004651"/>
    </source>
</evidence>
<evidence type="ECO:0000256" key="2">
    <source>
        <dbReference type="ARBA" id="ARBA00022475"/>
    </source>
</evidence>